<dbReference type="EMBL" id="AZNF01000011">
    <property type="protein sequence ID" value="KID62698.1"/>
    <property type="molecule type" value="Genomic_DNA"/>
</dbReference>
<evidence type="ECO:0000313" key="2">
    <source>
        <dbReference type="Proteomes" id="UP000031186"/>
    </source>
</evidence>
<sequence length="317" mass="34851">MSFTSHQDIHLHVSSIEDAQLFCKPAQIKRKPLASQLALPVVIPRVCGDPSQYKCVGKPFTRCYAPALGAFGIPQAQFIAFIDALNVHKRGSKAFTYIAQAGSAIKLVGHLDPSGFTRLAGALVQLAGTAAFWGSVSGPTSRKVGYLKTMNESLFNPVGLTARIVNSKELRHLLGLAPDADLLAPLHPMFAVPNRDDLRGGKRSAYTVPERQLLALSGRVSPVEQCGVRHKHAKDIKDCRERAIWKWHVGSEVLMEEARGKALHKLYQVPGATTQKKRESLMRSVHKTDKEVAATEKLVWLVVQNTREVQKVSRPSD</sequence>
<dbReference type="HOGENOM" id="CLU_877392_0_0_1"/>
<dbReference type="AlphaFoldDB" id="A0A0B4EX96"/>
<accession>A0A0B4EX96</accession>
<name>A0A0B4EX96_METAF</name>
<dbReference type="OrthoDB" id="4937136at2759"/>
<dbReference type="PANTHER" id="PTHR38887:SF1">
    <property type="entry name" value="RAS MODIFICATION PROTEIN ERF4"/>
    <property type="match status" value="1"/>
</dbReference>
<keyword evidence="2" id="KW-1185">Reference proteome</keyword>
<organism evidence="1 2">
    <name type="scientific">Metarhizium anisopliae (strain ARSEF 549)</name>
    <dbReference type="NCBI Taxonomy" id="3151832"/>
    <lineage>
        <taxon>Eukaryota</taxon>
        <taxon>Fungi</taxon>
        <taxon>Dikarya</taxon>
        <taxon>Ascomycota</taxon>
        <taxon>Pezizomycotina</taxon>
        <taxon>Sordariomycetes</taxon>
        <taxon>Hypocreomycetidae</taxon>
        <taxon>Hypocreales</taxon>
        <taxon>Clavicipitaceae</taxon>
        <taxon>Metarhizium</taxon>
    </lineage>
</organism>
<dbReference type="InterPro" id="IPR053221">
    <property type="entry name" value="Burnettramic_acid_biosynth"/>
</dbReference>
<dbReference type="VEuPathDB" id="FungiDB:MAN_07914"/>
<proteinExistence type="predicted"/>
<comment type="caution">
    <text evidence="1">The sequence shown here is derived from an EMBL/GenBank/DDBJ whole genome shotgun (WGS) entry which is preliminary data.</text>
</comment>
<protein>
    <submittedName>
        <fullName evidence="1">Uncharacterized protein</fullName>
    </submittedName>
</protein>
<dbReference type="PANTHER" id="PTHR38887">
    <property type="entry name" value="CHROMOSOME 21, WHOLE GENOME SHOTGUN SEQUENCE"/>
    <property type="match status" value="1"/>
</dbReference>
<feature type="non-terminal residue" evidence="1">
    <location>
        <position position="1"/>
    </location>
</feature>
<gene>
    <name evidence="1" type="ORF">MAN_07914</name>
</gene>
<dbReference type="Proteomes" id="UP000031186">
    <property type="component" value="Unassembled WGS sequence"/>
</dbReference>
<evidence type="ECO:0000313" key="1">
    <source>
        <dbReference type="EMBL" id="KID62698.1"/>
    </source>
</evidence>
<reference evidence="1 2" key="1">
    <citation type="journal article" date="2014" name="Proc. Natl. Acad. Sci. U.S.A.">
        <title>Trajectory and genomic determinants of fungal-pathogen speciation and host adaptation.</title>
        <authorList>
            <person name="Hu X."/>
            <person name="Xiao G."/>
            <person name="Zheng P."/>
            <person name="Shang Y."/>
            <person name="Su Y."/>
            <person name="Zhang X."/>
            <person name="Liu X."/>
            <person name="Zhan S."/>
            <person name="St Leger R.J."/>
            <person name="Wang C."/>
        </authorList>
    </citation>
    <scope>NUCLEOTIDE SEQUENCE [LARGE SCALE GENOMIC DNA]</scope>
    <source>
        <strain evidence="1 2">ARSEF 549</strain>
    </source>
</reference>